<name>A0A943YV07_9ACTN</name>
<evidence type="ECO:0000313" key="2">
    <source>
        <dbReference type="EMBL" id="MBS6940230.1"/>
    </source>
</evidence>
<sequence length="317" mass="33399">MEVLHILEHALEHAFFDTLKLVPFLFVTYLAMEALEHRAGKASEEAVRKAGHAGPVVGALLGAVPQCGFSAAASTLYAARVVTLGTLFAVFLSTSDEMLPILIAEQAPLALIAKVLAIKIVVGMAAGFAVDAALHLMRRDREHLRIHELCERDRCHCNGECAACEENPELAYDYRHDEEHTHDHAGVSIAKSALKHTVQVTLFIFLVTLLLEVVMDSVGEEAIATFMASNPGLSVLAAALVGLIPNCAASVAITELYLDGTLGAGAMMGGLLVSAGVGLLVLLRANRPMRDNVAIIAGLLVVGIAVGGVMTALGVVL</sequence>
<keyword evidence="1" id="KW-0472">Membrane</keyword>
<evidence type="ECO:0000313" key="3">
    <source>
        <dbReference type="Proteomes" id="UP000727506"/>
    </source>
</evidence>
<dbReference type="Pfam" id="PF11449">
    <property type="entry name" value="ArsP_2"/>
    <property type="match status" value="1"/>
</dbReference>
<feature type="transmembrane region" description="Helical" evidence="1">
    <location>
        <begin position="295"/>
        <end position="316"/>
    </location>
</feature>
<feature type="transmembrane region" description="Helical" evidence="1">
    <location>
        <begin position="235"/>
        <end position="258"/>
    </location>
</feature>
<dbReference type="NCBIfam" id="NF037962">
    <property type="entry name" value="arsenic_eff"/>
    <property type="match status" value="1"/>
</dbReference>
<comment type="caution">
    <text evidence="2">The sequence shown here is derived from an EMBL/GenBank/DDBJ whole genome shotgun (WGS) entry which is preliminary data.</text>
</comment>
<feature type="transmembrane region" description="Helical" evidence="1">
    <location>
        <begin position="107"/>
        <end position="130"/>
    </location>
</feature>
<evidence type="ECO:0000256" key="1">
    <source>
        <dbReference type="SAM" id="Phobius"/>
    </source>
</evidence>
<feature type="transmembrane region" description="Helical" evidence="1">
    <location>
        <begin position="77"/>
        <end position="95"/>
    </location>
</feature>
<gene>
    <name evidence="2" type="ORF">KH142_01870</name>
</gene>
<keyword evidence="1" id="KW-0812">Transmembrane</keyword>
<dbReference type="Proteomes" id="UP000727506">
    <property type="component" value="Unassembled WGS sequence"/>
</dbReference>
<feature type="transmembrane region" description="Helical" evidence="1">
    <location>
        <begin position="264"/>
        <end position="283"/>
    </location>
</feature>
<dbReference type="InterPro" id="IPR021552">
    <property type="entry name" value="ArsP_2"/>
</dbReference>
<dbReference type="AlphaFoldDB" id="A0A943YV07"/>
<organism evidence="2 3">
    <name type="scientific">Slackia piriformis</name>
    <dbReference type="NCBI Taxonomy" id="626934"/>
    <lineage>
        <taxon>Bacteria</taxon>
        <taxon>Bacillati</taxon>
        <taxon>Actinomycetota</taxon>
        <taxon>Coriobacteriia</taxon>
        <taxon>Eggerthellales</taxon>
        <taxon>Eggerthellaceae</taxon>
        <taxon>Slackia</taxon>
    </lineage>
</organism>
<protein>
    <submittedName>
        <fullName evidence="2">Arsenic efflux protein</fullName>
    </submittedName>
</protein>
<proteinExistence type="predicted"/>
<accession>A0A943YV07</accession>
<reference evidence="2" key="1">
    <citation type="submission" date="2021-02" db="EMBL/GenBank/DDBJ databases">
        <title>Infant gut strain persistence is associated with maternal origin, phylogeny, and functional potential including surface adhesion and iron acquisition.</title>
        <authorList>
            <person name="Lou Y.C."/>
        </authorList>
    </citation>
    <scope>NUCLEOTIDE SEQUENCE</scope>
    <source>
        <strain evidence="2">L2_039_000G1_dasL2_039_000G1_concoct_11</strain>
    </source>
</reference>
<dbReference type="EMBL" id="JAGZSV010000018">
    <property type="protein sequence ID" value="MBS6940230.1"/>
    <property type="molecule type" value="Genomic_DNA"/>
</dbReference>
<keyword evidence="1" id="KW-1133">Transmembrane helix</keyword>